<keyword evidence="2" id="KW-0285">Flavoprotein</keyword>
<evidence type="ECO:0000256" key="1">
    <source>
        <dbReference type="ARBA" id="ARBA00001974"/>
    </source>
</evidence>
<feature type="domain" description="FAD-dependent oxidoreductase 2 FAD-binding" evidence="5">
    <location>
        <begin position="6"/>
        <end position="198"/>
    </location>
</feature>
<dbReference type="GO" id="GO:0016491">
    <property type="term" value="F:oxidoreductase activity"/>
    <property type="evidence" value="ECO:0007669"/>
    <property type="project" value="UniProtKB-KW"/>
</dbReference>
<dbReference type="AlphaFoldDB" id="A0A383F250"/>
<keyword evidence="4" id="KW-0560">Oxidoreductase</keyword>
<dbReference type="InterPro" id="IPR036188">
    <property type="entry name" value="FAD/NAD-bd_sf"/>
</dbReference>
<name>A0A383F250_9ZZZZ</name>
<comment type="cofactor">
    <cofactor evidence="1">
        <name>FAD</name>
        <dbReference type="ChEBI" id="CHEBI:57692"/>
    </cofactor>
</comment>
<dbReference type="PANTHER" id="PTHR43400:SF10">
    <property type="entry name" value="3-OXOSTEROID 1-DEHYDROGENASE"/>
    <property type="match status" value="1"/>
</dbReference>
<evidence type="ECO:0000259" key="5">
    <source>
        <dbReference type="Pfam" id="PF00890"/>
    </source>
</evidence>
<feature type="non-terminal residue" evidence="6">
    <location>
        <position position="1"/>
    </location>
</feature>
<evidence type="ECO:0000256" key="3">
    <source>
        <dbReference type="ARBA" id="ARBA00022827"/>
    </source>
</evidence>
<organism evidence="6">
    <name type="scientific">marine metagenome</name>
    <dbReference type="NCBI Taxonomy" id="408172"/>
    <lineage>
        <taxon>unclassified sequences</taxon>
        <taxon>metagenomes</taxon>
        <taxon>ecological metagenomes</taxon>
    </lineage>
</organism>
<dbReference type="Pfam" id="PF00890">
    <property type="entry name" value="FAD_binding_2"/>
    <property type="match status" value="1"/>
</dbReference>
<dbReference type="EMBL" id="UINC01230699">
    <property type="protein sequence ID" value="SVE62934.1"/>
    <property type="molecule type" value="Genomic_DNA"/>
</dbReference>
<evidence type="ECO:0000256" key="2">
    <source>
        <dbReference type="ARBA" id="ARBA00022630"/>
    </source>
</evidence>
<dbReference type="InterPro" id="IPR050315">
    <property type="entry name" value="FAD-oxidoreductase_2"/>
</dbReference>
<dbReference type="InterPro" id="IPR003953">
    <property type="entry name" value="FAD-dep_OxRdtase_2_FAD-bd"/>
</dbReference>
<keyword evidence="3" id="KW-0274">FAD</keyword>
<dbReference type="SUPFAM" id="SSF51905">
    <property type="entry name" value="FAD/NAD(P)-binding domain"/>
    <property type="match status" value="1"/>
</dbReference>
<evidence type="ECO:0000313" key="6">
    <source>
        <dbReference type="EMBL" id="SVE62934.1"/>
    </source>
</evidence>
<evidence type="ECO:0000256" key="4">
    <source>
        <dbReference type="ARBA" id="ARBA00023002"/>
    </source>
</evidence>
<dbReference type="Gene3D" id="3.50.50.60">
    <property type="entry name" value="FAD/NAD(P)-binding domain"/>
    <property type="match status" value="1"/>
</dbReference>
<protein>
    <recommendedName>
        <fullName evidence="5">FAD-dependent oxidoreductase 2 FAD-binding domain-containing protein</fullName>
    </recommendedName>
</protein>
<gene>
    <name evidence="6" type="ORF">METZ01_LOCUS515788</name>
</gene>
<feature type="non-terminal residue" evidence="6">
    <location>
        <position position="206"/>
    </location>
</feature>
<sequence>VAVQEVVVLGSGVAGLTAALAAAEAGAAVHVIEQADFFGGTTALSGGVAWMPNNHLMEPNGVDDSNDDALLYLREVVDGEADFGLLEVFVREARSTALWVEELTPLRWESLPYPDYFPECVGGRLGHRSLEPLGWPVPEEIARQIRSAPNVPLPVAYGELLAGMPSREELERRQDQGILTMGRALVAGLFSAAVQRGVGFEAGRRI</sequence>
<reference evidence="6" key="1">
    <citation type="submission" date="2018-05" db="EMBL/GenBank/DDBJ databases">
        <authorList>
            <person name="Lanie J.A."/>
            <person name="Ng W.-L."/>
            <person name="Kazmierczak K.M."/>
            <person name="Andrzejewski T.M."/>
            <person name="Davidsen T.M."/>
            <person name="Wayne K.J."/>
            <person name="Tettelin H."/>
            <person name="Glass J.I."/>
            <person name="Rusch D."/>
            <person name="Podicherti R."/>
            <person name="Tsui H.-C.T."/>
            <person name="Winkler M.E."/>
        </authorList>
    </citation>
    <scope>NUCLEOTIDE SEQUENCE</scope>
</reference>
<accession>A0A383F250</accession>
<proteinExistence type="predicted"/>
<dbReference type="PANTHER" id="PTHR43400">
    <property type="entry name" value="FUMARATE REDUCTASE"/>
    <property type="match status" value="1"/>
</dbReference>